<dbReference type="eggNOG" id="ENOG502R794">
    <property type="taxonomic scope" value="Eukaryota"/>
</dbReference>
<sequence>MEPINITSVRELEEAIGKYGAGESVRVTINVANVFEADELLRLIGDRELEVRWELSPGGMDMLRSAADYYLNLDLLYEFMDLMRLDLRDGVPVKKSLFDWIRTASTDVLTSSHPSSTRRILEQITLEAQLIGRVAKGLGFGADDVQQYLITPHEMSWYLEEDAVAVRKRRASLSSGDAATSDVAAGASDPVELLKNHKQRLLDKVAHLQQVISSSKSAPYISQLEQ</sequence>
<dbReference type="Proteomes" id="UP000008022">
    <property type="component" value="Unassembled WGS sequence"/>
</dbReference>
<dbReference type="OMA" id="PDEMSWY"/>
<reference evidence="2" key="1">
    <citation type="submission" date="2013-06" db="EMBL/GenBank/DDBJ databases">
        <authorList>
            <person name="Zhao Q."/>
        </authorList>
    </citation>
    <scope>NUCLEOTIDE SEQUENCE</scope>
    <source>
        <strain evidence="2">cv. W1943</strain>
    </source>
</reference>
<dbReference type="AlphaFoldDB" id="A0A0E0R963"/>
<reference evidence="1" key="2">
    <citation type="submission" date="2015-06" db="UniProtKB">
        <authorList>
            <consortium name="EnsemblPlants"/>
        </authorList>
    </citation>
    <scope>IDENTIFICATION</scope>
</reference>
<organism evidence="1 2">
    <name type="scientific">Oryza rufipogon</name>
    <name type="common">Brownbeard rice</name>
    <name type="synonym">Asian wild rice</name>
    <dbReference type="NCBI Taxonomy" id="4529"/>
    <lineage>
        <taxon>Eukaryota</taxon>
        <taxon>Viridiplantae</taxon>
        <taxon>Streptophyta</taxon>
        <taxon>Embryophyta</taxon>
        <taxon>Tracheophyta</taxon>
        <taxon>Spermatophyta</taxon>
        <taxon>Magnoliopsida</taxon>
        <taxon>Liliopsida</taxon>
        <taxon>Poales</taxon>
        <taxon>Poaceae</taxon>
        <taxon>BOP clade</taxon>
        <taxon>Oryzoideae</taxon>
        <taxon>Oryzeae</taxon>
        <taxon>Oryzinae</taxon>
        <taxon>Oryza</taxon>
    </lineage>
</organism>
<dbReference type="HOGENOM" id="CLU_1226504_0_0_1"/>
<dbReference type="EnsemblPlants" id="ORUFI11G16470.1">
    <property type="protein sequence ID" value="ORUFI11G16470.1"/>
    <property type="gene ID" value="ORUFI11G16470"/>
</dbReference>
<accession>A0A0E0R963</accession>
<dbReference type="Gramene" id="ORUFI11G16470.1">
    <property type="protein sequence ID" value="ORUFI11G16470.1"/>
    <property type="gene ID" value="ORUFI11G16470"/>
</dbReference>
<name>A0A0E0R963_ORYRU</name>
<proteinExistence type="predicted"/>
<protein>
    <submittedName>
        <fullName evidence="1">Uncharacterized protein</fullName>
    </submittedName>
</protein>
<evidence type="ECO:0000313" key="2">
    <source>
        <dbReference type="Proteomes" id="UP000008022"/>
    </source>
</evidence>
<keyword evidence="2" id="KW-1185">Reference proteome</keyword>
<evidence type="ECO:0000313" key="1">
    <source>
        <dbReference type="EnsemblPlants" id="ORUFI11G16470.1"/>
    </source>
</evidence>